<feature type="compositionally biased region" description="Basic and acidic residues" evidence="9">
    <location>
        <begin position="5831"/>
        <end position="5845"/>
    </location>
</feature>
<feature type="compositionally biased region" description="Acidic residues" evidence="9">
    <location>
        <begin position="5755"/>
        <end position="5764"/>
    </location>
</feature>
<feature type="compositionally biased region" description="Basic and acidic residues" evidence="9">
    <location>
        <begin position="5665"/>
        <end position="5681"/>
    </location>
</feature>
<comment type="caution">
    <text evidence="11">The sequence shown here is derived from an EMBL/GenBank/DDBJ whole genome shotgun (WGS) entry which is preliminary data.</text>
</comment>
<feature type="compositionally biased region" description="Low complexity" evidence="9">
    <location>
        <begin position="6214"/>
        <end position="6235"/>
    </location>
</feature>
<dbReference type="SUPFAM" id="SSF52540">
    <property type="entry name" value="P-loop containing nucleoside triphosphate hydrolases"/>
    <property type="match status" value="6"/>
</dbReference>
<dbReference type="InterPro" id="IPR003593">
    <property type="entry name" value="AAA+_ATPase"/>
</dbReference>
<feature type="region of interest" description="Disordered" evidence="9">
    <location>
        <begin position="3274"/>
        <end position="3303"/>
    </location>
</feature>
<feature type="compositionally biased region" description="Acidic residues" evidence="9">
    <location>
        <begin position="6255"/>
        <end position="6270"/>
    </location>
</feature>
<dbReference type="PANTHER" id="PTHR48103:SF2">
    <property type="entry name" value="MIDASIN"/>
    <property type="match status" value="1"/>
</dbReference>
<keyword evidence="12" id="KW-1185">Reference proteome</keyword>
<feature type="compositionally biased region" description="Basic and acidic residues" evidence="9">
    <location>
        <begin position="5864"/>
        <end position="5879"/>
    </location>
</feature>
<evidence type="ECO:0000256" key="7">
    <source>
        <dbReference type="ARBA" id="ARBA00023186"/>
    </source>
</evidence>
<dbReference type="GO" id="GO:0000027">
    <property type="term" value="P:ribosomal large subunit assembly"/>
    <property type="evidence" value="ECO:0007669"/>
    <property type="project" value="TreeGrafter"/>
</dbReference>
<reference evidence="11" key="1">
    <citation type="journal article" date="2020" name="bioRxiv">
        <title>Comparative genomics of Chlamydomonas.</title>
        <authorList>
            <person name="Craig R.J."/>
            <person name="Hasan A.R."/>
            <person name="Ness R.W."/>
            <person name="Keightley P.D."/>
        </authorList>
    </citation>
    <scope>NUCLEOTIDE SEQUENCE</scope>
    <source>
        <strain evidence="11">CCAP 11/70</strain>
    </source>
</reference>
<dbReference type="FunFam" id="3.40.50.300:FF:000142">
    <property type="entry name" value="Midasin"/>
    <property type="match status" value="1"/>
</dbReference>
<feature type="compositionally biased region" description="Basic and acidic residues" evidence="9">
    <location>
        <begin position="6319"/>
        <end position="6331"/>
    </location>
</feature>
<evidence type="ECO:0000313" key="11">
    <source>
        <dbReference type="EMBL" id="KAG2499138.1"/>
    </source>
</evidence>
<feature type="region of interest" description="Disordered" evidence="9">
    <location>
        <begin position="5665"/>
        <end position="5693"/>
    </location>
</feature>
<dbReference type="PANTHER" id="PTHR48103">
    <property type="entry name" value="MIDASIN-RELATED"/>
    <property type="match status" value="1"/>
</dbReference>
<evidence type="ECO:0000256" key="4">
    <source>
        <dbReference type="ARBA" id="ARBA00017143"/>
    </source>
</evidence>
<keyword evidence="7" id="KW-0143">Chaperone</keyword>
<comment type="similarity">
    <text evidence="3">Belongs to the midasin family.</text>
</comment>
<dbReference type="Pfam" id="PF21108">
    <property type="entry name" value="MDN1_4th"/>
    <property type="match status" value="1"/>
</dbReference>
<dbReference type="CDD" id="cd00009">
    <property type="entry name" value="AAA"/>
    <property type="match status" value="1"/>
</dbReference>
<feature type="compositionally biased region" description="Low complexity" evidence="9">
    <location>
        <begin position="3274"/>
        <end position="3287"/>
    </location>
</feature>
<dbReference type="GO" id="GO:0016887">
    <property type="term" value="F:ATP hydrolysis activity"/>
    <property type="evidence" value="ECO:0007669"/>
    <property type="project" value="InterPro"/>
</dbReference>
<feature type="compositionally biased region" description="Acidic residues" evidence="9">
    <location>
        <begin position="5956"/>
        <end position="5967"/>
    </location>
</feature>
<feature type="compositionally biased region" description="Low complexity" evidence="9">
    <location>
        <begin position="4431"/>
        <end position="4448"/>
    </location>
</feature>
<dbReference type="PROSITE" id="PS00675">
    <property type="entry name" value="SIGMA54_INTERACT_1"/>
    <property type="match status" value="2"/>
</dbReference>
<accession>A0A836C4P8</accession>
<sequence length="6696" mass="683717">MEAALRGFLERYPDAKNEPGLARALAEQASLEEVASALEALLVQPVYTLALGSALRGCGSLLRLLSLLVDRRLAGGAAAASARPDAGPFAVMLVTVLELAPQCGRVVQRYLEAAATPQELAAAAQPGAPAAADLAAAALRALQLLPGLRQHPAWAAGPFMRLLQHQSDQSRSALASQLLTAEQQVAATASWQARSNAVALEQAAMWLQAPGACGHCAREAEAEREAGAQAAGGGAQAVEADGADAWASGAGGGADPLGLPPARGFVEVCGIELACRDTAEAAEAASALPGTPATPSASAAAAASNTSAGHCFVATPTVRRNLEAAALVLCQGLPLLLEGPPGAGKTRLVEELAARTGNGGSLVRVHLDDQMDAKSLLGAYVCTAVPGEFAWQPGPLTQAVAEGRWVLVEDINMAPGDVIAALAPLLESRVLHVSSRGQVVPAAPGFQIIATVTTAPTSGGGGAHHGGAYGMSNMVKELLGGLWRTVRVDAPSDSEQMALLSTAFPQLLPLLPAAVGTLCLIQAAGGHDGGQSHAHAHAQTQPQSGGTAGFQLTPAGPKAAGADAGAGAGAGAQAAAPRRGPWHALAEAALEAAGLRRGELALHLGRHFSLRDVFKWCGRMRHLHSGLLRNRTYSTLLRSHRKASEKSLPAAAAAAAAATPSADGGPAASATDLGSLEPRLREAAFVEAADCFAALVAKPEARGKLLKALAALWCAPPVAPEQWESLAKPQLSEVEGGGERQLLVGRVALPVAEEREAERDAAAAGGKGAAGSGAAGCGGGSGGTFARTGHAMRVMERIAAALSCNEPVLLVGETGTGKTTMLSRMASLVGAQLVSFNLSQQTDASDLLGGFKPVEPRDALAPLLPTFTALIRRTWTKGNNDEYLSRVRKLAERRKWSQLLAAFRGALGKVHAASDGAAAGGGGDAEAAEAAAEEGGKPAKKRKTAKEGNQPLSESLRHEWRLFSSDLAAAERAAAVAEGGFAFAFVEGVLVKALRNGWWLLLDEINLAPPEVLERLAGLLETAGNEAAGSSNPAVAGASGGGSVVLLERGDTVAVPRHPNFRLVAAMNPATDAGKHELPAALRNRFTEMWVPEPAGREDLAALVAAYLAGVGPAPPVDPAVDFYLAAKAEAESRLVDGAGQKPAYNLRTLSRALDYARAATPSYGLQRALYDGAAMAFLTQLAPGSAPRMEALVTKHLLPGVKNVKALLRAPPEPQGGSHTLFEAFWLERGPLELPAGGREEDGSGRKFVMTPSVRQHLTNLARAVLIRKHPILLQGPTSAGKTSLVAYLAAQTGHTFLRINNHEHTDLQEYLGSYVSDASGRLVFREGPLVQAVRRGWWVVLDELNLAPTEVLEALNRLLDDNRELLVPELGEVVRPHPHFMLFATQNPPGGAYAGRKVLSRAFRSRFLELHIDDIPDAELATILEKRCAVAPSYANKLVAVQRELQRRRNAHSVFAGKHGFITPRDLFRWAERGAVGYEALAADGALLLGERLRSAPERAEVVGVVEKVMNVKVDLDAVYAAEGDAPLRALEGALAEATAAEANGTAGPAHGAGGAEAAGALQGALRGVVWTRSMRRMYTLVERCLRHSEPVLLVGETGTGKTTVCQLLALMRRQQLHILNCNQLTETSDFLGGFRPTRGRERALGAFLAAAHRVAASPLLAALKQAPPAVPAEVLPQGISPLAAEVAAAAAAAVKAVGDLDAKGRRELKKAIKAAAKAAGVAVGGGGDVDQAVAALEGDAKAATASALEARAPFAWADGPLVTAMRRGDMILIDEINLAEDAVLERLNSVLEPGRTLTLAERGGEGAEVVVAAPGFRLLATMNPGGDFGKKELSPALANRFTTVWVPAMEDAEEMRAILEARLAASFDRAAIAERLLRFWQEYARLQPPGARQPLSIRDLLAWVGFVNATHGALGPLAAYAHGAHLTLLDGIGLGVGLPAAAAAALRSALCAFLASQLPPEQAPHAALAEGRLSVIESMSSAGLLPLAPPSGSWGIAPFYVELPPGAEGALPASGRGAFALASPTTARNAFRLLRALQLKKAILLEGSPGVGKTSLVAALAKRLGQSLVRINLSEQTDMMDLLGADLPAVGGAPGQFAWCDGPLLGALKAGAWVLLDELNLAGQSVLEGLNALLDHRSEVFIPELCATFRCHPRFRLFAAQNPLGEGGGRKGLPRSFLNRFTRVSVELLRRDDLLFIASALHPRVPAPLLTRMVDLLDAMQTASTPGGAGSVVPAAGEEGEGVSAGATAAAAAGVRDFAAAGGPWEFNLRDLLRWCDLVEGAVPAPPALASAGPDAMDTGDGEGGAGAAAAADEAAALDAAAQHFARMLFAHRLRTPEDRAKLARLFEAVWGCPPSGWADTPSVLLSPGAAVVGRAILPRAGDAAASVSGASAAAAAAASASPPSGGASASAAELQLLPWSLPLLESLAQTLSRSWMALLVGGPGSGKTSLARAAAALAGVRLLEVALTAGTDTSDLLGSFEQLEPERRVQEASDHVQQLAQAVSQRLLTLSASTDSASSSLPLEPEASPAGVPADRLTAAERLQAAWSTHTAAVAAAERQADAPSPIAAAAARVGSLRTVLAAARDGAALLSSTAAADASSSELASAADAADAELAALAALLADEAAAAVGGRFEWVDGALTRAIERGGWVLLEGANLCNPTVLDRLNPLLEPGGALFLNECGTTADGPRVIHPHPDFRLILALDPRHGEVSRAMRNRGTELFLLPPPPPAAPAALPGKAAAAAAAAEVVDEDVETVARAAGVASKRLLRALAAAHGAVCALARRGHKRPPGLREAATAAALAAALLARGWRLEAAVRTGWSQVYLRGQGYSPAEAAEAQQVLEALVRNGVLAEALPAAPPAAEQDGGMDWEGPGSASAAASAAAADADGGDGDGADLIQCLARPDGTLSADEARQALAAQPLVPRRLEQGMLAAPAAWPTAASVQRLAAASAAAGAERDVALLSYLLGAAVAVAAVSAAAGGGAEPGRQRQLLSGLQAALRGAAGGADGAAAAAALLCHLPVDVTTPVIHGGVDGIAVRPAAATSAAAGPHLHQLVWATAQCLAQRASLLDARLRVLMVEASASQARAAAALAAAAAGDGGDGTGGLTAAAQLAALAAELTRALLTHPLAAQLAASTAAAAAAAGMPLELRQLQPLDLRYGDVLLPYLPGVPYGEWAAAQQRSARLRAAAVAAAAAALLRHAAAGADVAVGRGEASPLQVSYWRSMRPDERAASDAEHPALDVAYPLLAALGDLEAALLDPAALPDAAWDPQPPAAAAAADDGSGGGTGPRKGKAGPRSLEAAFAEAQAWRSALWRCLYGPLHAAAAADVDAGLDVPLLTWTWSRADKALAAFAARPDVAAALAAAPAAADAAARLEYLRSQGREALGLGLRGSKPLAWRLCGKPVLPSSSGLLGSLVACRQLAAGSAAAAVDARGRPLGLEAAGMDLDETILSVAAAAAAEGGSGLAADFAAGARSLEELAGEEAPGLRQAVAEAVASALCVDPALRRAALQGLAMLGSAPLLEALRPGSNTPGSGSGSEDRAALAAQGENVVSALREALQARVREAAAGVLGCPSEDEWLMRQGAALASASASTAVAAAGLSLLLPAAWMASRTCRQLQAALLGLQDCYSLRSQLPLLTAAAETATLWSADPAAAAATAGAGGDGAARQRARWLAALARAAVDSASAGSTRSAVDMAAAQQLAWVLDLYGEQLDGQARGTGAKRGPAGPSALAARKASASAAAAIAGAAAAAGLDVPTLCQAVLPALAHELWLGWHGAAWRSAFGDAAGGSGVACPPGVAGLEGSLLGCCVLRVLRSSASQVQSKPMRLRQLRCAVATMLCSGGSSSGSGSGSGSGLALTASAAAAANSAEWRALACLLSQLLLAHASSLPDPEDAAALRAACGRLMAAAAGGGSPPPPGLAAELSAALAAALRGTRHALLSDLLESVLLPAFTSVADGITSSSSSRSHSTPSTAAAAAPTAAVPELSAARGLQAARAADTAARGRSWLLLGLARLHLVVPPPGIDPAGKHALKRAHLEGRLLAEVQPEMLVRKALHALPGGPSEAPHLERLAAARDGALAAAEAAATRCVPRPQPSQYPALQAEVADFAAGLAAPRRVLALAAALGGGGGGVAVTALAEAEVWSSNARAWCERFGRTFAWYPDLAQPVQQAVLEMARGVELLAAAAAERSTSAAAAPAALQVGPAAATAMGLLRFPSASAAAAAAFEPRLLELSPRLLAEPSVRQMLDQVARSAAAAALAAAHSAAAADPAKAAAAAELAGYEMQLRATRVALHALARDVLARGGAAAATATADAAAAVNAAPAAVASAVAPPLGSLERLLESLVEQWAALKAYEEAVAEEEAQQFKTKASNSTFMNEDQELDATYRSAFPDHFDAFADVAPPLDPREQAAAEEEAEREAAEADAAAARAGGEQATATQAKSSGARQLLDGELLSDVVRLHSAVYGSLAAEMKSSVAATSASVAAADADADADGSASTAAGFLASPDALRQAFLRSYELGCDLMLATGCRLGPEADAAAESGHLYRLCLEHNHLNRQAAATAADAAGGAATNKRGATGKAAAGSGKRTRGGVIFGDGEDSGVDIQAACVEEVSLLQEPVAAMESRLRSLLADYPDHPLLGQLRAIALRLLALPLTAPLKTALTGLELLLSRAQVWEETAASFVSLKAQLGPVAALATRWRRLELGSWKGLLRRVAARHASGAHRSWFHLHRLLAAAALHGDGSDSGSVDAAVALAASGVPVLIGMASVPAMISAAADGSSSLLPRDASSSALSAELEASYRRVASTLESFVQTSTLGEFRSRLAMLRAFGAHVEVRRAEEAAGGAPAGPLAAPLAAALANLNRYYGQFAGAVDAALAQGMAPLEKDLQDFVQLAKWDDRGYYALRASTEKAQRYLHRLSRRAEDVLKEPAATALAKAVKGMGVPELAAAAAAAAKADGAELAEAEAAAAVAGTVAAVAEAGKKGDGKEKGKDKAAEKAKPVVKARPKKLTPQQAAEAAEAAELAGVTGAEADGAAEADAADPAARWSAFAAAVQSGLAADTPLQAALTAAAAAAAPAGASAAGSAYLPRLPQLASRLGRIVADSLRPPPPATADADGDADADAMTPDALAAAAIVRSHELRSDIAKGARMRKRQALSDLYEALEGQGLSRRQTAVPPHDRDVASWFKHPEPAPAPLWQLPAAAGAAAPPLAPADAAAAAAAWGRADDYYYRSMARLQKLWAAAVQPHRDLSGAEASAARRLCEHALFVARRQRAALGGAADAFASLSKLTAWLQEEAASAAAAGPASAAPGGAASAGGGSGSQAEALAAVQQQKAQLDSLALLSTETVQLLDACVTTAALPSATAQLATAVAAARVAASGLAGCKRRLDAALQACSVTVAAPPADGGGAGSQLIWVTRGCLDVALDNCRTLVKVESDLAAAVEAAAALSGSAATAGAPGLTWIPALDELRRGISAASTEAAAWLAARQAHADGAAAAGADAAPPADLVEATEALVRSVLLWAQPPAAAPSQGSAAPAGSAAAAAAPLPRGALVPATTELEAGLKLPRASDLNAAAAALLRRLAEAPDGAAGSAAARRQAAAALLRGAVPMLRLAAEALRLKALQLLALHRSTAKLSYVCTAVLATLMEEGYCVPEEGKETQAGDGPGEFKEAEGTGLGDGQGAKDISDQLENQDQLLGAQQRGKEPKEEEDKQGGPEDQGKGIEMDDDFEGEMHDMPMDEQDKNRDSDDEEGDDERIDQQMGDVGDNEEVVDEKLWNDDDDEGKGDEEQKKKKEEKYEKNAPIQVEDKTDLEYAAGQEEEEEQGGKEAPKKEQKKQGDQGPDQPEAGEEEEEEDEGRTNEDTDDKYEDKHHAAPQAAEEELELPDDLNLDGAEAGEEEEPQGGAEEDEAGKQGAEEQEAAKEDDGKQGPDEEAGKEADGEDKPGGDGADGDMDLDEQEEGLGGIGEAEAPEPQPGDDAAPEPEPMAVDRPEEGPEEEGAGEQPPGAEEQQAGPHGVASGAPTQQPEATGAAHGAPEEARPQPNDAGDAAGQKAPDQGEGAEDDPSRAPDTAPAAKQTDVGRASAAAAGAPAPLTGGDREEGGVQQPPQQRGPRRQAEPNPLRSLGDALERWRASLAVQHEAAPPQGGAGAGGGGVGFGRRGTDDEAGAGSEEGADEGADAPPPAGAEFQFLGADEQRREGDTQALAPATDEQAAQQADQLDEPGMQQQRRDEQQQQQEAGDDGAAAMEEDAPEEEGGEEGADEGAGKARSAVASGPVPRTWGGRQRKGKLGGEGADGQDGEEEGKEEEEQRPDPDDLLRQREDTDPDAEPSRVVARLAAASLADPPPGPSNPDAAASDLAPALPRGLSPEQAAALRQQLDERLRGAAAAAADADVAYGGEVWSRCEALVSGLAGELTEQLRLILEPTLASKLAGDYRTGKRINMKKVIGYIASHFRRDKIWLRRSRPDKRRYQVLLACDDSRSMAENGCGGFALEALALMCKAMSRLEVGQVGVIKFGGGEGVVPLHPLGAPFSDSVGPSLAARLTFKQDNTIADRPMLQLMESLDPMLDAARHSSGAGGIGAGTQDLAQLVLVLADGRFHEKESLHAAVRAAAAKRGVCLAFIALDSPDPQHSLLDMASVSFQAGKPVFTKYLDTFPFPYYILLKDIASLPATLADLLRQWFELSAV</sequence>
<dbReference type="Pfam" id="PF17865">
    <property type="entry name" value="AAA_lid_5"/>
    <property type="match status" value="1"/>
</dbReference>
<evidence type="ECO:0000256" key="2">
    <source>
        <dbReference type="ARBA" id="ARBA00004642"/>
    </source>
</evidence>
<name>A0A836C4P8_9CHLO</name>
<evidence type="ECO:0000256" key="1">
    <source>
        <dbReference type="ARBA" id="ARBA00004604"/>
    </source>
</evidence>
<feature type="region of interest" description="Disordered" evidence="9">
    <location>
        <begin position="918"/>
        <end position="951"/>
    </location>
</feature>
<dbReference type="OrthoDB" id="5186at2759"/>
<dbReference type="FunFam" id="3.40.50.300:FF:001384">
    <property type="entry name" value="Midasin"/>
    <property type="match status" value="1"/>
</dbReference>
<comment type="subcellular location">
    <subcellularLocation>
        <location evidence="1">Nucleus</location>
        <location evidence="1">Nucleolus</location>
    </subcellularLocation>
    <subcellularLocation>
        <location evidence="2">Nucleus</location>
        <location evidence="2">Nucleoplasm</location>
    </subcellularLocation>
</comment>
<dbReference type="Proteomes" id="UP000612055">
    <property type="component" value="Unassembled WGS sequence"/>
</dbReference>
<feature type="compositionally biased region" description="Low complexity" evidence="9">
    <location>
        <begin position="2879"/>
        <end position="2892"/>
    </location>
</feature>
<gene>
    <name evidence="11" type="ORF">HYH03_002721</name>
</gene>
<dbReference type="PROSITE" id="PS50234">
    <property type="entry name" value="VWFA"/>
    <property type="match status" value="1"/>
</dbReference>
<feature type="compositionally biased region" description="Low complexity" evidence="9">
    <location>
        <begin position="554"/>
        <end position="563"/>
    </location>
</feature>
<dbReference type="InterPro" id="IPR036465">
    <property type="entry name" value="vWFA_dom_sf"/>
</dbReference>
<dbReference type="InterPro" id="IPR040848">
    <property type="entry name" value="AAA_lid_7"/>
</dbReference>
<dbReference type="InterPro" id="IPR041190">
    <property type="entry name" value="Midasin_AAA_lid_5"/>
</dbReference>
<dbReference type="GO" id="GO:0005654">
    <property type="term" value="C:nucleoplasm"/>
    <property type="evidence" value="ECO:0007669"/>
    <property type="project" value="UniProtKB-SubCell"/>
</dbReference>
<dbReference type="InterPro" id="IPR002035">
    <property type="entry name" value="VWF_A"/>
</dbReference>
<feature type="compositionally biased region" description="Acidic residues" evidence="9">
    <location>
        <begin position="5885"/>
        <end position="5916"/>
    </location>
</feature>
<dbReference type="Pfam" id="PF17867">
    <property type="entry name" value="AAA_lid_7"/>
    <property type="match status" value="3"/>
</dbReference>
<protein>
    <recommendedName>
        <fullName evidence="4">Midasin</fullName>
    </recommendedName>
</protein>
<dbReference type="InterPro" id="IPR025662">
    <property type="entry name" value="Sigma_54_int_dom_ATP-bd_1"/>
</dbReference>
<feature type="region of interest" description="Disordered" evidence="9">
    <location>
        <begin position="4416"/>
        <end position="4451"/>
    </location>
</feature>
<feature type="compositionally biased region" description="Basic and acidic residues" evidence="9">
    <location>
        <begin position="5710"/>
        <end position="5732"/>
    </location>
</feature>
<keyword evidence="6" id="KW-0067">ATP-binding</keyword>
<keyword evidence="8" id="KW-0539">Nucleus</keyword>
<dbReference type="GO" id="GO:0030687">
    <property type="term" value="C:preribosome, large subunit precursor"/>
    <property type="evidence" value="ECO:0007669"/>
    <property type="project" value="TreeGrafter"/>
</dbReference>
<feature type="compositionally biased region" description="Basic and acidic residues" evidence="9">
    <location>
        <begin position="5794"/>
        <end position="5819"/>
    </location>
</feature>
<dbReference type="Gene3D" id="3.40.50.300">
    <property type="entry name" value="P-loop containing nucleotide triphosphate hydrolases"/>
    <property type="match status" value="7"/>
</dbReference>
<feature type="compositionally biased region" description="Low complexity" evidence="9">
    <location>
        <begin position="6359"/>
        <end position="6372"/>
    </location>
</feature>
<feature type="compositionally biased region" description="Acidic residues" evidence="9">
    <location>
        <begin position="5853"/>
        <end position="5863"/>
    </location>
</feature>
<dbReference type="SMART" id="SM00382">
    <property type="entry name" value="AAA"/>
    <property type="match status" value="6"/>
</dbReference>
<dbReference type="Pfam" id="PF07728">
    <property type="entry name" value="AAA_5"/>
    <property type="match status" value="9"/>
</dbReference>
<dbReference type="GO" id="GO:0005524">
    <property type="term" value="F:ATP binding"/>
    <property type="evidence" value="ECO:0007669"/>
    <property type="project" value="UniProtKB-KW"/>
</dbReference>
<dbReference type="FunFam" id="3.40.50.300:FF:002705">
    <property type="entry name" value="Midasin"/>
    <property type="match status" value="1"/>
</dbReference>
<evidence type="ECO:0000256" key="8">
    <source>
        <dbReference type="ARBA" id="ARBA00023242"/>
    </source>
</evidence>
<feature type="region of interest" description="Disordered" evidence="9">
    <location>
        <begin position="2863"/>
        <end position="2892"/>
    </location>
</feature>
<feature type="region of interest" description="Disordered" evidence="9">
    <location>
        <begin position="3968"/>
        <end position="3987"/>
    </location>
</feature>
<feature type="compositionally biased region" description="Basic and acidic residues" evidence="9">
    <location>
        <begin position="5739"/>
        <end position="5754"/>
    </location>
</feature>
<feature type="compositionally biased region" description="Basic and acidic residues" evidence="9">
    <location>
        <begin position="5917"/>
        <end position="5952"/>
    </location>
</feature>
<evidence type="ECO:0000256" key="9">
    <source>
        <dbReference type="SAM" id="MobiDB-lite"/>
    </source>
</evidence>
<dbReference type="GO" id="GO:0005730">
    <property type="term" value="C:nucleolus"/>
    <property type="evidence" value="ECO:0007669"/>
    <property type="project" value="UniProtKB-SubCell"/>
</dbReference>
<dbReference type="InterPro" id="IPR011704">
    <property type="entry name" value="ATPase_dyneun-rel_AAA"/>
</dbReference>
<feature type="compositionally biased region" description="Low complexity" evidence="9">
    <location>
        <begin position="6090"/>
        <end position="6100"/>
    </location>
</feature>
<evidence type="ECO:0000256" key="5">
    <source>
        <dbReference type="ARBA" id="ARBA00022741"/>
    </source>
</evidence>
<feature type="compositionally biased region" description="Acidic residues" evidence="9">
    <location>
        <begin position="6304"/>
        <end position="6318"/>
    </location>
</feature>
<feature type="region of interest" description="Disordered" evidence="9">
    <location>
        <begin position="5111"/>
        <end position="5130"/>
    </location>
</feature>
<proteinExistence type="inferred from homology"/>
<dbReference type="InterPro" id="IPR027417">
    <property type="entry name" value="P-loop_NTPase"/>
</dbReference>
<feature type="compositionally biased region" description="Low complexity" evidence="9">
    <location>
        <begin position="6242"/>
        <end position="6254"/>
    </location>
</feature>
<evidence type="ECO:0000313" key="12">
    <source>
        <dbReference type="Proteomes" id="UP000612055"/>
    </source>
</evidence>
<dbReference type="InterPro" id="IPR048617">
    <property type="entry name" value="MDN1_AAA_lid_4"/>
</dbReference>
<feature type="compositionally biased region" description="Low complexity" evidence="9">
    <location>
        <begin position="6008"/>
        <end position="6021"/>
    </location>
</feature>
<feature type="compositionally biased region" description="Basic and acidic residues" evidence="9">
    <location>
        <begin position="4988"/>
        <end position="5007"/>
    </location>
</feature>
<feature type="region of interest" description="Disordered" evidence="9">
    <location>
        <begin position="4988"/>
        <end position="5017"/>
    </location>
</feature>
<evidence type="ECO:0000256" key="3">
    <source>
        <dbReference type="ARBA" id="ARBA00007188"/>
    </source>
</evidence>
<organism evidence="11 12">
    <name type="scientific">Edaphochlamys debaryana</name>
    <dbReference type="NCBI Taxonomy" id="47281"/>
    <lineage>
        <taxon>Eukaryota</taxon>
        <taxon>Viridiplantae</taxon>
        <taxon>Chlorophyta</taxon>
        <taxon>core chlorophytes</taxon>
        <taxon>Chlorophyceae</taxon>
        <taxon>CS clade</taxon>
        <taxon>Chlamydomonadales</taxon>
        <taxon>Chlamydomonadales incertae sedis</taxon>
        <taxon>Edaphochlamys</taxon>
    </lineage>
</organism>
<feature type="region of interest" description="Disordered" evidence="9">
    <location>
        <begin position="529"/>
        <end position="575"/>
    </location>
</feature>
<feature type="compositionally biased region" description="Gly residues" evidence="9">
    <location>
        <begin position="6154"/>
        <end position="6167"/>
    </location>
</feature>
<keyword evidence="5" id="KW-0547">Nucleotide-binding</keyword>
<evidence type="ECO:0000256" key="6">
    <source>
        <dbReference type="ARBA" id="ARBA00022840"/>
    </source>
</evidence>
<dbReference type="EMBL" id="JAEHOE010000007">
    <property type="protein sequence ID" value="KAG2499138.1"/>
    <property type="molecule type" value="Genomic_DNA"/>
</dbReference>
<dbReference type="GO" id="GO:0000055">
    <property type="term" value="P:ribosomal large subunit export from nucleus"/>
    <property type="evidence" value="ECO:0007669"/>
    <property type="project" value="TreeGrafter"/>
</dbReference>
<feature type="compositionally biased region" description="Low complexity" evidence="9">
    <location>
        <begin position="6339"/>
        <end position="6351"/>
    </location>
</feature>
<evidence type="ECO:0000259" key="10">
    <source>
        <dbReference type="PROSITE" id="PS50234"/>
    </source>
</evidence>
<dbReference type="SUPFAM" id="SSF53300">
    <property type="entry name" value="vWA-like"/>
    <property type="match status" value="1"/>
</dbReference>
<feature type="region of interest" description="Disordered" evidence="9">
    <location>
        <begin position="5706"/>
        <end position="6380"/>
    </location>
</feature>
<feature type="domain" description="VWFA" evidence="10">
    <location>
        <begin position="6481"/>
        <end position="6687"/>
    </location>
</feature>